<dbReference type="PROSITE" id="PS50943">
    <property type="entry name" value="HTH_CROC1"/>
    <property type="match status" value="1"/>
</dbReference>
<dbReference type="EMBL" id="BNBD01000005">
    <property type="protein sequence ID" value="GHF47878.1"/>
    <property type="molecule type" value="Genomic_DNA"/>
</dbReference>
<dbReference type="GO" id="GO:0003677">
    <property type="term" value="F:DNA binding"/>
    <property type="evidence" value="ECO:0007669"/>
    <property type="project" value="InterPro"/>
</dbReference>
<organism evidence="4 5">
    <name type="scientific">Streptomyces mashuensis</name>
    <dbReference type="NCBI Taxonomy" id="33904"/>
    <lineage>
        <taxon>Bacteria</taxon>
        <taxon>Bacillati</taxon>
        <taxon>Actinomycetota</taxon>
        <taxon>Actinomycetes</taxon>
        <taxon>Kitasatosporales</taxon>
        <taxon>Streptomycetaceae</taxon>
        <taxon>Streptomyces</taxon>
    </lineage>
</organism>
<evidence type="ECO:0000259" key="3">
    <source>
        <dbReference type="PROSITE" id="PS50943"/>
    </source>
</evidence>
<feature type="compositionally biased region" description="Pro residues" evidence="1">
    <location>
        <begin position="105"/>
        <end position="117"/>
    </location>
</feature>
<accession>A0A919B3U2</accession>
<keyword evidence="5" id="KW-1185">Reference proteome</keyword>
<dbReference type="RefSeq" id="WP_190130184.1">
    <property type="nucleotide sequence ID" value="NZ_BNBD01000005.1"/>
</dbReference>
<gene>
    <name evidence="4" type="ORF">GCM10010218_31640</name>
</gene>
<evidence type="ECO:0000313" key="4">
    <source>
        <dbReference type="EMBL" id="GHF47878.1"/>
    </source>
</evidence>
<dbReference type="InterPro" id="IPR010982">
    <property type="entry name" value="Lambda_DNA-bd_dom_sf"/>
</dbReference>
<comment type="caution">
    <text evidence="4">The sequence shown here is derived from an EMBL/GenBank/DDBJ whole genome shotgun (WGS) entry which is preliminary data.</text>
</comment>
<feature type="compositionally biased region" description="Low complexity" evidence="1">
    <location>
        <begin position="94"/>
        <end position="103"/>
    </location>
</feature>
<reference evidence="4" key="1">
    <citation type="journal article" date="2014" name="Int. J. Syst. Evol. Microbiol.">
        <title>Complete genome sequence of Corynebacterium casei LMG S-19264T (=DSM 44701T), isolated from a smear-ripened cheese.</title>
        <authorList>
            <consortium name="US DOE Joint Genome Institute (JGI-PGF)"/>
            <person name="Walter F."/>
            <person name="Albersmeier A."/>
            <person name="Kalinowski J."/>
            <person name="Ruckert C."/>
        </authorList>
    </citation>
    <scope>NUCLEOTIDE SEQUENCE</scope>
    <source>
        <strain evidence="4">JCM 4059</strain>
    </source>
</reference>
<feature type="transmembrane region" description="Helical" evidence="2">
    <location>
        <begin position="123"/>
        <end position="144"/>
    </location>
</feature>
<keyword evidence="2" id="KW-1133">Transmembrane helix</keyword>
<dbReference type="Gene3D" id="1.10.260.40">
    <property type="entry name" value="lambda repressor-like DNA-binding domains"/>
    <property type="match status" value="1"/>
</dbReference>
<protein>
    <recommendedName>
        <fullName evidence="3">HTH cro/C1-type domain-containing protein</fullName>
    </recommendedName>
</protein>
<dbReference type="InterPro" id="IPR036366">
    <property type="entry name" value="PGBDSf"/>
</dbReference>
<dbReference type="SUPFAM" id="SSF47090">
    <property type="entry name" value="PGBD-like"/>
    <property type="match status" value="1"/>
</dbReference>
<dbReference type="InterPro" id="IPR001387">
    <property type="entry name" value="Cro/C1-type_HTH"/>
</dbReference>
<dbReference type="SUPFAM" id="SSF47413">
    <property type="entry name" value="lambda repressor-like DNA-binding domains"/>
    <property type="match status" value="1"/>
</dbReference>
<evidence type="ECO:0000256" key="2">
    <source>
        <dbReference type="SAM" id="Phobius"/>
    </source>
</evidence>
<dbReference type="Gene3D" id="1.10.101.10">
    <property type="entry name" value="PGBD-like superfamily/PGBD"/>
    <property type="match status" value="1"/>
</dbReference>
<proteinExistence type="predicted"/>
<evidence type="ECO:0000256" key="1">
    <source>
        <dbReference type="SAM" id="MobiDB-lite"/>
    </source>
</evidence>
<dbReference type="AlphaFoldDB" id="A0A919B3U2"/>
<evidence type="ECO:0000313" key="5">
    <source>
        <dbReference type="Proteomes" id="UP000638313"/>
    </source>
</evidence>
<name>A0A919B3U2_9ACTN</name>
<dbReference type="Pfam" id="PF13560">
    <property type="entry name" value="HTH_31"/>
    <property type="match status" value="1"/>
</dbReference>
<dbReference type="SMART" id="SM00530">
    <property type="entry name" value="HTH_XRE"/>
    <property type="match status" value="1"/>
</dbReference>
<dbReference type="CDD" id="cd00093">
    <property type="entry name" value="HTH_XRE"/>
    <property type="match status" value="1"/>
</dbReference>
<keyword evidence="2" id="KW-0812">Transmembrane</keyword>
<dbReference type="InterPro" id="IPR036365">
    <property type="entry name" value="PGBD-like_sf"/>
</dbReference>
<feature type="region of interest" description="Disordered" evidence="1">
    <location>
        <begin position="93"/>
        <end position="120"/>
    </location>
</feature>
<sequence length="264" mass="28173">MPRWKELPATLDPRVAQLVVQLRRLKDRSGLSLASLAAKTSYSASSWERYLNGRQLPSRDAVEEIARVCGTDATRLLVLHELAEEAWSSSRTEAGTAGLAGLPGPAGPPPAGPSPAPPRRRTGLLAGVAAAVLVVALAVGLLIARPWRDDGPKADGAEAGAGASASPSLFVFVQGRSRPCDVRRENGELRAGYSPTRTALMDLKSSGWEVLEAQCLLKHHGFDPGLTDGAYGERSKEAARRFQKDRGLVVDGIVGPDTWKELRK</sequence>
<reference evidence="4" key="2">
    <citation type="submission" date="2020-09" db="EMBL/GenBank/DDBJ databases">
        <authorList>
            <person name="Sun Q."/>
            <person name="Ohkuma M."/>
        </authorList>
    </citation>
    <scope>NUCLEOTIDE SEQUENCE</scope>
    <source>
        <strain evidence="4">JCM 4059</strain>
    </source>
</reference>
<feature type="domain" description="HTH cro/C1-type" evidence="3">
    <location>
        <begin position="22"/>
        <end position="76"/>
    </location>
</feature>
<keyword evidence="2" id="KW-0472">Membrane</keyword>
<dbReference type="Proteomes" id="UP000638313">
    <property type="component" value="Unassembled WGS sequence"/>
</dbReference>
<dbReference type="InterPro" id="IPR002477">
    <property type="entry name" value="Peptidoglycan-bd-like"/>
</dbReference>
<dbReference type="Pfam" id="PF01471">
    <property type="entry name" value="PG_binding_1"/>
    <property type="match status" value="1"/>
</dbReference>